<dbReference type="Proteomes" id="UP000217182">
    <property type="component" value="Chromosome"/>
</dbReference>
<evidence type="ECO:0000259" key="2">
    <source>
        <dbReference type="Pfam" id="PF18668"/>
    </source>
</evidence>
<name>A0A250AVK5_9GAMM</name>
<feature type="region of interest" description="Disordered" evidence="1">
    <location>
        <begin position="1"/>
        <end position="23"/>
    </location>
</feature>
<reference evidence="3 4" key="1">
    <citation type="submission" date="2016-01" db="EMBL/GenBank/DDBJ databases">
        <authorList>
            <person name="Oliw E.H."/>
        </authorList>
    </citation>
    <scope>NUCLEOTIDE SEQUENCE [LARGE SCALE GENOMIC DNA]</scope>
    <source>
        <strain evidence="3 4">FRB97</strain>
    </source>
</reference>
<accession>A0A250AVK5</accession>
<gene>
    <name evidence="3" type="ORF">AWC35_00175</name>
</gene>
<feature type="compositionally biased region" description="Low complexity" evidence="1">
    <location>
        <begin position="1"/>
        <end position="16"/>
    </location>
</feature>
<evidence type="ECO:0000313" key="3">
    <source>
        <dbReference type="EMBL" id="ATA17895.1"/>
    </source>
</evidence>
<evidence type="ECO:0000313" key="4">
    <source>
        <dbReference type="Proteomes" id="UP000217182"/>
    </source>
</evidence>
<dbReference type="Pfam" id="PF18668">
    <property type="entry name" value="Tail_spike_N"/>
    <property type="match status" value="1"/>
</dbReference>
<dbReference type="RefSeq" id="WP_095844486.1">
    <property type="nucleotide sequence ID" value="NZ_CP014136.1"/>
</dbReference>
<dbReference type="EMBL" id="CP014136">
    <property type="protein sequence ID" value="ATA17895.1"/>
    <property type="molecule type" value="Genomic_DNA"/>
</dbReference>
<dbReference type="AlphaFoldDB" id="A0A250AVK5"/>
<dbReference type="Gene3D" id="2.10.10.80">
    <property type="match status" value="1"/>
</dbReference>
<sequence length="699" mass="75653">MATTDSQQATQTSTASEGSITGNDTFSAGATLTSQLNFISDGMNFYYWTGAFDKVVPAGSTPDDTGGVGDGAWKLAGDAAIRTDLGSSEGQLLIGAPANIEALREILTIGTGRITTRGALSAGDGGSGTWIFESSDLSMEISSYPRLFIAPVYAPTGASGAWRLDISDLTRPSEPADTTDANAMTAYYLQMGQYNAVVFTRQAAEAAAFNKEVLDQIVLWANSQYLIYLPPLPIYITYLRYDGIVPKFKGSFGTNRNNGTMFLTTDALSTEPVIKVTSSTDSEQSRLNGLFMEDIFTASMDFFSVPNYDTFTDNRSSRTCYDFNFSGGQIHLDRLYAGGFLRGMINNELWDGYIGEVRLMYCSDPSGTAPAAFIGTKNADNTNNLQIDHLHIEFSPYSLETGFCEHVTFNVVKCESWRKLDATNYVVKIQAEATKVKINSLHVTTQNSTKTHAIFDAGQFTEIDTLWCTGGQSADYPYAGIHWYYGVSANNNSKKVIKNAHMNRMYAADGTDPSDYSVILANYQRFDGTLRLSDTYETLLGTITNVNTGLIAVGTQCIVSDVHLIVGSGYKSAGPVFYFKGDGSDIKNVTMTAGNVIYRLAGGVRFNNRIGTFGSQFQSTSSGTIYAYGKRVVFLSTATAVSQIYGMVGDETIIISNATGSTLVYDSSKIVTTSGSTVTMTRGLPYKFIMTANGTAVQM</sequence>
<keyword evidence="4" id="KW-1185">Reference proteome</keyword>
<dbReference type="InterPro" id="IPR040775">
    <property type="entry name" value="Tail_spike_N"/>
</dbReference>
<dbReference type="KEGG" id="gqu:AWC35_00175"/>
<dbReference type="OrthoDB" id="6615244at2"/>
<protein>
    <recommendedName>
        <fullName evidence="2">Tail spike TSP1/Gp66 N-terminal domain-containing protein</fullName>
    </recommendedName>
</protein>
<evidence type="ECO:0000256" key="1">
    <source>
        <dbReference type="SAM" id="MobiDB-lite"/>
    </source>
</evidence>
<feature type="domain" description="Tail spike TSP1/Gp66 N-terminal" evidence="2">
    <location>
        <begin position="16"/>
        <end position="78"/>
    </location>
</feature>
<organism evidence="3 4">
    <name type="scientific">Gibbsiella quercinecans</name>
    <dbReference type="NCBI Taxonomy" id="929813"/>
    <lineage>
        <taxon>Bacteria</taxon>
        <taxon>Pseudomonadati</taxon>
        <taxon>Pseudomonadota</taxon>
        <taxon>Gammaproteobacteria</taxon>
        <taxon>Enterobacterales</taxon>
        <taxon>Yersiniaceae</taxon>
        <taxon>Gibbsiella</taxon>
    </lineage>
</organism>
<proteinExistence type="predicted"/>